<feature type="region of interest" description="Disordered" evidence="12">
    <location>
        <begin position="1"/>
        <end position="42"/>
    </location>
</feature>
<evidence type="ECO:0000256" key="9">
    <source>
        <dbReference type="ARBA" id="ARBA00023136"/>
    </source>
</evidence>
<comment type="subunit">
    <text evidence="10">Forms a conjugate with ATG5. Forms a thioester bond with the 'Cys-133' of ATG10. Interacts with the ATG7 C-terminal 40 amino acids domain. The ATG12-ATG5 conjugate forms a complex with several units of ATG16. The ATG12-ATG5 conjugate also associates with ATG3. Interacts with COG2.</text>
</comment>
<dbReference type="Proteomes" id="UP000501346">
    <property type="component" value="Chromosome SeIV-SeII"/>
</dbReference>
<dbReference type="GO" id="GO:0034274">
    <property type="term" value="C:Atg12-Atg5-Atg16 complex"/>
    <property type="evidence" value="ECO:0007669"/>
    <property type="project" value="TreeGrafter"/>
</dbReference>
<dbReference type="InterPro" id="IPR007242">
    <property type="entry name" value="Atg12"/>
</dbReference>
<organism evidence="13 14">
    <name type="scientific">Saccharomyces pastorianus</name>
    <name type="common">Lager yeast</name>
    <name type="synonym">Saccharomyces cerevisiae x Saccharomyces eubayanus</name>
    <dbReference type="NCBI Taxonomy" id="27292"/>
    <lineage>
        <taxon>Eukaryota</taxon>
        <taxon>Fungi</taxon>
        <taxon>Dikarya</taxon>
        <taxon>Ascomycota</taxon>
        <taxon>Saccharomycotina</taxon>
        <taxon>Saccharomycetes</taxon>
        <taxon>Saccharomycetales</taxon>
        <taxon>Saccharomycetaceae</taxon>
        <taxon>Saccharomyces</taxon>
    </lineage>
</organism>
<dbReference type="GO" id="GO:0034045">
    <property type="term" value="C:phagophore assembly site membrane"/>
    <property type="evidence" value="ECO:0007669"/>
    <property type="project" value="UniProtKB-SubCell"/>
</dbReference>
<feature type="compositionally biased region" description="Polar residues" evidence="12">
    <location>
        <begin position="68"/>
        <end position="77"/>
    </location>
</feature>
<dbReference type="EMBL" id="CP049001">
    <property type="protein sequence ID" value="QID84386.1"/>
    <property type="molecule type" value="Genomic_DNA"/>
</dbReference>
<keyword evidence="8 11" id="KW-0072">Autophagy</keyword>
<dbReference type="Gene3D" id="3.10.20.90">
    <property type="entry name" value="Phosphatidylinositol 3-kinase Catalytic Subunit, Chain A, domain 1"/>
    <property type="match status" value="1"/>
</dbReference>
<comment type="function">
    <text evidence="11">Ubiquitin-like protein involved in cytoplasm to vacuole transport (Cvt), autophagy vesicles formation, mitophagy, and nucleophagy.</text>
</comment>
<evidence type="ECO:0000256" key="4">
    <source>
        <dbReference type="ARBA" id="ARBA00022448"/>
    </source>
</evidence>
<dbReference type="PANTHER" id="PTHR13385:SF0">
    <property type="entry name" value="UBIQUITIN-LIKE PROTEIN ATG12"/>
    <property type="match status" value="1"/>
</dbReference>
<keyword evidence="9 11" id="KW-0472">Membrane</keyword>
<evidence type="ECO:0000256" key="8">
    <source>
        <dbReference type="ARBA" id="ARBA00023006"/>
    </source>
</evidence>
<dbReference type="GO" id="GO:0000422">
    <property type="term" value="P:autophagy of mitochondrion"/>
    <property type="evidence" value="ECO:0007669"/>
    <property type="project" value="TreeGrafter"/>
</dbReference>
<dbReference type="FunFam" id="3.10.20.90:FF:000333">
    <property type="entry name" value="Ubiquitin-like protein ATG12"/>
    <property type="match status" value="1"/>
</dbReference>
<comment type="subcellular location">
    <subcellularLocation>
        <location evidence="1 11">Preautophagosomal structure membrane</location>
        <topology evidence="1 11">Peripheral membrane protein</topology>
    </subcellularLocation>
</comment>
<dbReference type="InterPro" id="IPR029071">
    <property type="entry name" value="Ubiquitin-like_domsf"/>
</dbReference>
<evidence type="ECO:0000313" key="14">
    <source>
        <dbReference type="Proteomes" id="UP000501346"/>
    </source>
</evidence>
<keyword evidence="6 11" id="KW-0833">Ubl conjugation pathway</keyword>
<dbReference type="CDD" id="cd01612">
    <property type="entry name" value="Ubl_ATG12"/>
    <property type="match status" value="1"/>
</dbReference>
<evidence type="ECO:0000256" key="6">
    <source>
        <dbReference type="ARBA" id="ARBA00022786"/>
    </source>
</evidence>
<evidence type="ECO:0000256" key="5">
    <source>
        <dbReference type="ARBA" id="ARBA00022499"/>
    </source>
</evidence>
<feature type="region of interest" description="Disordered" evidence="12">
    <location>
        <begin position="68"/>
        <end position="108"/>
    </location>
</feature>
<feature type="compositionally biased region" description="Basic and acidic residues" evidence="12">
    <location>
        <begin position="28"/>
        <end position="38"/>
    </location>
</feature>
<dbReference type="GO" id="GO:0061723">
    <property type="term" value="P:glycophagy"/>
    <property type="evidence" value="ECO:0007669"/>
    <property type="project" value="TreeGrafter"/>
</dbReference>
<keyword evidence="14" id="KW-1185">Reference proteome</keyword>
<dbReference type="GO" id="GO:0000421">
    <property type="term" value="C:autophagosome membrane"/>
    <property type="evidence" value="ECO:0007669"/>
    <property type="project" value="TreeGrafter"/>
</dbReference>
<dbReference type="OrthoDB" id="10003551at2759"/>
<gene>
    <name evidence="13" type="primary">ATG12_2</name>
    <name evidence="13" type="ORF">GRS66_006889</name>
</gene>
<dbReference type="AlphaFoldDB" id="A0A6C1E4V9"/>
<accession>A0A6C1E4V9</accession>
<feature type="compositionally biased region" description="Polar residues" evidence="12">
    <location>
        <begin position="84"/>
        <end position="98"/>
    </location>
</feature>
<name>A0A6C1E4V9_SACPS</name>
<evidence type="ECO:0000256" key="12">
    <source>
        <dbReference type="SAM" id="MobiDB-lite"/>
    </source>
</evidence>
<feature type="compositionally biased region" description="Basic and acidic residues" evidence="12">
    <location>
        <begin position="99"/>
        <end position="108"/>
    </location>
</feature>
<keyword evidence="4 11" id="KW-0813">Transport</keyword>
<evidence type="ECO:0000256" key="3">
    <source>
        <dbReference type="ARBA" id="ARBA00015875"/>
    </source>
</evidence>
<evidence type="ECO:0000313" key="13">
    <source>
        <dbReference type="EMBL" id="QID84386.1"/>
    </source>
</evidence>
<dbReference type="PANTHER" id="PTHR13385">
    <property type="entry name" value="AUTOPHAGY PROTEIN 12"/>
    <property type="match status" value="1"/>
</dbReference>
<keyword evidence="5 11" id="KW-1017">Isopeptide bond</keyword>
<dbReference type="GO" id="GO:0015031">
    <property type="term" value="P:protein transport"/>
    <property type="evidence" value="ECO:0007669"/>
    <property type="project" value="UniProtKB-KW"/>
</dbReference>
<evidence type="ECO:0000256" key="1">
    <source>
        <dbReference type="ARBA" id="ARBA00004623"/>
    </source>
</evidence>
<dbReference type="GO" id="GO:0034727">
    <property type="term" value="P:piecemeal microautophagy of the nucleus"/>
    <property type="evidence" value="ECO:0007669"/>
    <property type="project" value="TreeGrafter"/>
</dbReference>
<dbReference type="SUPFAM" id="SSF54236">
    <property type="entry name" value="Ubiquitin-like"/>
    <property type="match status" value="1"/>
</dbReference>
<evidence type="ECO:0000256" key="10">
    <source>
        <dbReference type="ARBA" id="ARBA00065793"/>
    </source>
</evidence>
<proteinExistence type="inferred from homology"/>
<dbReference type="GO" id="GO:0097352">
    <property type="term" value="P:autophagosome maturation"/>
    <property type="evidence" value="ECO:0007669"/>
    <property type="project" value="TreeGrafter"/>
</dbReference>
<evidence type="ECO:0000256" key="7">
    <source>
        <dbReference type="ARBA" id="ARBA00022927"/>
    </source>
</evidence>
<reference evidence="13 14" key="1">
    <citation type="journal article" date="2019" name="BMC Genomics">
        <title>Chromosome level assembly and comparative genome analysis confirm lager-brewing yeasts originated from a single hybridization.</title>
        <authorList>
            <person name="Salazar A.N."/>
            <person name="Gorter de Vries A.R."/>
            <person name="van den Broek M."/>
            <person name="Brouwers N."/>
            <person name="de la Torre Cortes P."/>
            <person name="Kuijpers N.G.A."/>
            <person name="Daran J.G."/>
            <person name="Abeel T."/>
        </authorList>
    </citation>
    <scope>NUCLEOTIDE SEQUENCE [LARGE SCALE GENOMIC DNA]</scope>
    <source>
        <strain evidence="13 14">CBS 1483</strain>
    </source>
</reference>
<comment type="similarity">
    <text evidence="2 11">Belongs to the ATG12 family.</text>
</comment>
<evidence type="ECO:0000256" key="11">
    <source>
        <dbReference type="RuleBase" id="RU361201"/>
    </source>
</evidence>
<dbReference type="GO" id="GO:0000045">
    <property type="term" value="P:autophagosome assembly"/>
    <property type="evidence" value="ECO:0007669"/>
    <property type="project" value="InterPro"/>
</dbReference>
<dbReference type="GO" id="GO:0019776">
    <property type="term" value="F:Atg8-family ligase activity"/>
    <property type="evidence" value="ECO:0007669"/>
    <property type="project" value="TreeGrafter"/>
</dbReference>
<sequence length="193" mass="21845">MSRILESENETESDESSIISTNNGTATERTRNHPEIKSSTHTVQNRLELFSRRLSQLGLASDASVDQQLDSSASSTYEQKEMNKTNTSTAEQKNIATEQKSRREEQDTQKIQIKFQPIGSIAQLKPSVCKISMSQPFAMVILFLKRRLKMDYVYCYINNSFAPTPQQNIGELWTQFKVSDELIVSYCASVAFG</sequence>
<evidence type="ECO:0000256" key="2">
    <source>
        <dbReference type="ARBA" id="ARBA00007778"/>
    </source>
</evidence>
<protein>
    <recommendedName>
        <fullName evidence="3 11">Ubiquitin-like protein ATG12</fullName>
    </recommendedName>
</protein>
<dbReference type="Pfam" id="PF04110">
    <property type="entry name" value="APG12"/>
    <property type="match status" value="1"/>
</dbReference>
<keyword evidence="7 11" id="KW-0653">Protein transport</keyword>